<evidence type="ECO:0000256" key="2">
    <source>
        <dbReference type="ARBA" id="ARBA00022443"/>
    </source>
</evidence>
<dbReference type="SUPFAM" id="SSF50044">
    <property type="entry name" value="SH3-domain"/>
    <property type="match status" value="1"/>
</dbReference>
<dbReference type="Pfam" id="PF00625">
    <property type="entry name" value="Guanylate_kin"/>
    <property type="match status" value="1"/>
</dbReference>
<dbReference type="Pfam" id="PF07653">
    <property type="entry name" value="SH3_2"/>
    <property type="match status" value="1"/>
</dbReference>
<dbReference type="RefSeq" id="XP_029015107.1">
    <property type="nucleotide sequence ID" value="XM_029159274.3"/>
</dbReference>
<dbReference type="InterPro" id="IPR050716">
    <property type="entry name" value="MAGUK"/>
</dbReference>
<dbReference type="GeneID" id="114860589"/>
<gene>
    <name evidence="10" type="primary">mpp3a</name>
</gene>
<evidence type="ECO:0000259" key="6">
    <source>
        <dbReference type="PROSITE" id="PS50052"/>
    </source>
</evidence>
<dbReference type="InterPro" id="IPR001452">
    <property type="entry name" value="SH3_domain"/>
</dbReference>
<dbReference type="PROSITE" id="PS00856">
    <property type="entry name" value="GUANYLATE_KINASE_1"/>
    <property type="match status" value="1"/>
</dbReference>
<dbReference type="InterPro" id="IPR008145">
    <property type="entry name" value="GK/Ca_channel_bsu"/>
</dbReference>
<dbReference type="PROSITE" id="PS50002">
    <property type="entry name" value="SH3"/>
    <property type="match status" value="1"/>
</dbReference>
<dbReference type="InterPro" id="IPR027417">
    <property type="entry name" value="P-loop_NTPase"/>
</dbReference>
<evidence type="ECO:0000259" key="5">
    <source>
        <dbReference type="PROSITE" id="PS50002"/>
    </source>
</evidence>
<dbReference type="SUPFAM" id="SSF50156">
    <property type="entry name" value="PDZ domain-like"/>
    <property type="match status" value="1"/>
</dbReference>
<dbReference type="SMART" id="SM00072">
    <property type="entry name" value="GuKc"/>
    <property type="match status" value="1"/>
</dbReference>
<dbReference type="CDD" id="cd06799">
    <property type="entry name" value="PDZ_MPP3-MPP4-MPP7-like"/>
    <property type="match status" value="1"/>
</dbReference>
<dbReference type="InterPro" id="IPR036034">
    <property type="entry name" value="PDZ_sf"/>
</dbReference>
<dbReference type="PROSITE" id="PS50052">
    <property type="entry name" value="GUANYLATE_KINASE_2"/>
    <property type="match status" value="1"/>
</dbReference>
<dbReference type="InterPro" id="IPR036892">
    <property type="entry name" value="L27_dom_sf"/>
</dbReference>
<dbReference type="PROSITE" id="PS51022">
    <property type="entry name" value="L27"/>
    <property type="match status" value="2"/>
</dbReference>
<proteinExistence type="inferred from homology"/>
<feature type="region of interest" description="Disordered" evidence="4">
    <location>
        <begin position="351"/>
        <end position="380"/>
    </location>
</feature>
<keyword evidence="2 3" id="KW-0728">SH3 domain</keyword>
<evidence type="ECO:0000259" key="8">
    <source>
        <dbReference type="PROSITE" id="PS51022"/>
    </source>
</evidence>
<dbReference type="FunFam" id="3.30.63.10:FF:000002">
    <property type="entry name" value="Guanylate kinase 1"/>
    <property type="match status" value="1"/>
</dbReference>
<dbReference type="CDD" id="cd00071">
    <property type="entry name" value="GMPK"/>
    <property type="match status" value="1"/>
</dbReference>
<comment type="similarity">
    <text evidence="1">Belongs to the MAGUK family.</text>
</comment>
<dbReference type="Gene3D" id="2.30.42.10">
    <property type="match status" value="1"/>
</dbReference>
<evidence type="ECO:0000313" key="9">
    <source>
        <dbReference type="Proteomes" id="UP000515150"/>
    </source>
</evidence>
<dbReference type="Gene3D" id="2.30.30.40">
    <property type="entry name" value="SH3 Domains"/>
    <property type="match status" value="1"/>
</dbReference>
<dbReference type="Gene3D" id="1.10.287.650">
    <property type="entry name" value="L27 domain"/>
    <property type="match status" value="1"/>
</dbReference>
<dbReference type="SMART" id="SM00228">
    <property type="entry name" value="PDZ"/>
    <property type="match status" value="1"/>
</dbReference>
<dbReference type="InterPro" id="IPR008144">
    <property type="entry name" value="Guanylate_kin-like_dom"/>
</dbReference>
<dbReference type="SUPFAM" id="SSF52540">
    <property type="entry name" value="P-loop containing nucleoside triphosphate hydrolases"/>
    <property type="match status" value="1"/>
</dbReference>
<feature type="domain" description="SH3" evidence="5">
    <location>
        <begin position="230"/>
        <end position="300"/>
    </location>
</feature>
<accession>A0A6P7N6W4</accession>
<feature type="domain" description="PDZ" evidence="7">
    <location>
        <begin position="141"/>
        <end position="222"/>
    </location>
</feature>
<dbReference type="SMART" id="SM00326">
    <property type="entry name" value="SH3"/>
    <property type="match status" value="1"/>
</dbReference>
<dbReference type="InterPro" id="IPR014775">
    <property type="entry name" value="L27_C"/>
</dbReference>
<dbReference type="SUPFAM" id="SSF101288">
    <property type="entry name" value="L27 domain"/>
    <property type="match status" value="1"/>
</dbReference>
<evidence type="ECO:0000256" key="4">
    <source>
        <dbReference type="SAM" id="MobiDB-lite"/>
    </source>
</evidence>
<dbReference type="Gene3D" id="3.40.50.300">
    <property type="entry name" value="P-loop containing nucleotide triphosphate hydrolases"/>
    <property type="match status" value="1"/>
</dbReference>
<dbReference type="Pfam" id="PF02828">
    <property type="entry name" value="L27"/>
    <property type="match status" value="2"/>
</dbReference>
<evidence type="ECO:0000259" key="7">
    <source>
        <dbReference type="PROSITE" id="PS50106"/>
    </source>
</evidence>
<evidence type="ECO:0000313" key="10">
    <source>
        <dbReference type="RefSeq" id="XP_029015107.1"/>
    </source>
</evidence>
<name>A0A6P7N6W4_BETSP</name>
<keyword evidence="9" id="KW-1185">Reference proteome</keyword>
<feature type="domain" description="Guanylate kinase-like" evidence="6">
    <location>
        <begin position="386"/>
        <end position="573"/>
    </location>
</feature>
<dbReference type="CTD" id="572079"/>
<evidence type="ECO:0000256" key="1">
    <source>
        <dbReference type="ARBA" id="ARBA00007014"/>
    </source>
</evidence>
<dbReference type="Pfam" id="PF00595">
    <property type="entry name" value="PDZ"/>
    <property type="match status" value="1"/>
</dbReference>
<protein>
    <submittedName>
        <fullName evidence="10">MAGUK p55 subfamily member 3 isoform X2</fullName>
    </submittedName>
</protein>
<dbReference type="InterPro" id="IPR001478">
    <property type="entry name" value="PDZ"/>
</dbReference>
<sequence>MKEAMPVLTAGAGLHETLALLTSQLRPDANHKEDMVFLKDVFSERSLGYLMKIHEKLRQYERQSPIPVLHSASSVAEDVAEELQSGPMSTEERELVHLLTSPHMKAILSVHDTVAQKNFDPVLPPLPDDFEDELEEESVKIVRLVKNKEPLGATIRRDEATGAVIVARIMRGGAADRSGLVHVGDELREVNGVSVVHKRPDEISQLLSQSQGSITLKIIPAIKEEGRLKESKVYVRALFDYIPLEDKATPCQEAGLPFKRGDILQVVTQDDPTWWQAKRVGDSNLRAGLIPSKQFQERRLAYRMKTGTLPNPKSPKKPAYDQGCDKEDCDCEGYFNGQYIAGLRRSFRLSRKDRQGSSGEGSDPGDPDFQTYEEVTRYQQRPSERPRLVILIGSLGARINELKQRVIAENPHRYAVAVPHTTRPKKPHEKDGVEYHFVTKQQFDADVSNNKFIEHGEYKENQYGTSIEAIRTVQAKNKMCIVDVQPEALKRLRTAEFKPYVIFVKPRVPESRRRRSAATSPGGGEHGRVTDEELQEMRQSAIQIDQQYGHLVDRVLIKEDSASACAELRGILERLERESFWVPLSWMRT</sequence>
<dbReference type="InterPro" id="IPR004172">
    <property type="entry name" value="L27_dom"/>
</dbReference>
<dbReference type="InterPro" id="IPR020590">
    <property type="entry name" value="Guanylate_kinase_CS"/>
</dbReference>
<organism evidence="9 10">
    <name type="scientific">Betta splendens</name>
    <name type="common">Siamese fighting fish</name>
    <dbReference type="NCBI Taxonomy" id="158456"/>
    <lineage>
        <taxon>Eukaryota</taxon>
        <taxon>Metazoa</taxon>
        <taxon>Chordata</taxon>
        <taxon>Craniata</taxon>
        <taxon>Vertebrata</taxon>
        <taxon>Euteleostomi</taxon>
        <taxon>Actinopterygii</taxon>
        <taxon>Neopterygii</taxon>
        <taxon>Teleostei</taxon>
        <taxon>Neoteleostei</taxon>
        <taxon>Acanthomorphata</taxon>
        <taxon>Anabantaria</taxon>
        <taxon>Anabantiformes</taxon>
        <taxon>Anabantoidei</taxon>
        <taxon>Osphronemidae</taxon>
        <taxon>Betta</taxon>
    </lineage>
</organism>
<dbReference type="PROSITE" id="PS50106">
    <property type="entry name" value="PDZ"/>
    <property type="match status" value="1"/>
</dbReference>
<dbReference type="AlphaFoldDB" id="A0A6P7N6W4"/>
<dbReference type="SMART" id="SM00569">
    <property type="entry name" value="L27"/>
    <property type="match status" value="2"/>
</dbReference>
<feature type="domain" description="L27" evidence="8">
    <location>
        <begin position="10"/>
        <end position="64"/>
    </location>
</feature>
<feature type="domain" description="L27" evidence="8">
    <location>
        <begin position="65"/>
        <end position="122"/>
    </location>
</feature>
<dbReference type="InterPro" id="IPR036028">
    <property type="entry name" value="SH3-like_dom_sf"/>
</dbReference>
<reference evidence="10" key="1">
    <citation type="submission" date="2025-08" db="UniProtKB">
        <authorList>
            <consortium name="RefSeq"/>
        </authorList>
    </citation>
    <scope>IDENTIFICATION</scope>
</reference>
<evidence type="ECO:0000256" key="3">
    <source>
        <dbReference type="PROSITE-ProRule" id="PRU00192"/>
    </source>
</evidence>
<dbReference type="Proteomes" id="UP000515150">
    <property type="component" value="Chromosome 8"/>
</dbReference>
<dbReference type="PANTHER" id="PTHR23122">
    <property type="entry name" value="MEMBRANE-ASSOCIATED GUANYLATE KINASE MAGUK"/>
    <property type="match status" value="1"/>
</dbReference>